<dbReference type="Pfam" id="PF00011">
    <property type="entry name" value="HSP20"/>
    <property type="match status" value="1"/>
</dbReference>
<protein>
    <submittedName>
        <fullName evidence="4">Heat shock protein Hsp20</fullName>
    </submittedName>
</protein>
<dbReference type="InterPro" id="IPR008978">
    <property type="entry name" value="HSP20-like_chaperone"/>
</dbReference>
<organism evidence="4 5">
    <name type="scientific">Ilyobacter polytropus (strain ATCC 51220 / DSM 2926 / LMG 16218 / CuHBu1)</name>
    <dbReference type="NCBI Taxonomy" id="572544"/>
    <lineage>
        <taxon>Bacteria</taxon>
        <taxon>Fusobacteriati</taxon>
        <taxon>Fusobacteriota</taxon>
        <taxon>Fusobacteriia</taxon>
        <taxon>Fusobacteriales</taxon>
        <taxon>Fusobacteriaceae</taxon>
        <taxon>Ilyobacter</taxon>
    </lineage>
</organism>
<evidence type="ECO:0000313" key="5">
    <source>
        <dbReference type="Proteomes" id="UP000006875"/>
    </source>
</evidence>
<dbReference type="HOGENOM" id="CLU_046737_8_4_0"/>
<evidence type="ECO:0000313" key="4">
    <source>
        <dbReference type="EMBL" id="ADO84395.1"/>
    </source>
</evidence>
<feature type="domain" description="SHSP" evidence="3">
    <location>
        <begin position="29"/>
        <end position="142"/>
    </location>
</feature>
<dbReference type="InterPro" id="IPR031107">
    <property type="entry name" value="Small_HSP"/>
</dbReference>
<dbReference type="CDD" id="cd06464">
    <property type="entry name" value="ACD_sHsps-like"/>
    <property type="match status" value="1"/>
</dbReference>
<dbReference type="InterPro" id="IPR002068">
    <property type="entry name" value="A-crystallin/Hsp20_dom"/>
</dbReference>
<dbReference type="Gene3D" id="2.60.40.790">
    <property type="match status" value="1"/>
</dbReference>
<proteinExistence type="inferred from homology"/>
<name>E3HCD5_ILYPC</name>
<sequence>MGNLIKKNDFFSPSIFKDFFEDDIFNDRFFHRRGMPPVNVSEDNEKYQIELSVPGIEKENINITRDKDMLTVSYEQKTSDEYRDKNYHKREFQCSSFTRSFNLPPDVDFSKIDSMHHDGVLTIHLPKLENAKREDMVNIEIH</sequence>
<keyword evidence="5" id="KW-1185">Reference proteome</keyword>
<evidence type="ECO:0000256" key="2">
    <source>
        <dbReference type="RuleBase" id="RU003616"/>
    </source>
</evidence>
<dbReference type="OrthoDB" id="9814487at2"/>
<keyword evidence="4" id="KW-0346">Stress response</keyword>
<geneLocation type="plasmid" evidence="4 5">
    <name>pILYOP01</name>
</geneLocation>
<dbReference type="RefSeq" id="WP_013389053.1">
    <property type="nucleotide sequence ID" value="NC_014633.1"/>
</dbReference>
<dbReference type="PANTHER" id="PTHR11527">
    <property type="entry name" value="HEAT-SHOCK PROTEIN 20 FAMILY MEMBER"/>
    <property type="match status" value="1"/>
</dbReference>
<dbReference type="Proteomes" id="UP000006875">
    <property type="component" value="Plasmid pILYOP01"/>
</dbReference>
<dbReference type="EMBL" id="CP002282">
    <property type="protein sequence ID" value="ADO84395.1"/>
    <property type="molecule type" value="Genomic_DNA"/>
</dbReference>
<reference evidence="4 5" key="1">
    <citation type="journal article" date="2010" name="Stand. Genomic Sci.">
        <title>Complete genome sequence of Ilyobacter polytropus type strain (CuHbu1).</title>
        <authorList>
            <person name="Sikorski J."/>
            <person name="Chertkov O."/>
            <person name="Lapidus A."/>
            <person name="Nolan M."/>
            <person name="Lucas S."/>
            <person name="Del Rio T.G."/>
            <person name="Tice H."/>
            <person name="Cheng J.F."/>
            <person name="Tapia R."/>
            <person name="Han C."/>
            <person name="Goodwin L."/>
            <person name="Pitluck S."/>
            <person name="Liolios K."/>
            <person name="Ivanova N."/>
            <person name="Mavromatis K."/>
            <person name="Mikhailova N."/>
            <person name="Pati A."/>
            <person name="Chen A."/>
            <person name="Palaniappan K."/>
            <person name="Land M."/>
            <person name="Hauser L."/>
            <person name="Chang Y.J."/>
            <person name="Jeffries C.D."/>
            <person name="Brambilla E."/>
            <person name="Yasawong M."/>
            <person name="Rohde M."/>
            <person name="Pukall R."/>
            <person name="Spring S."/>
            <person name="Goker M."/>
            <person name="Woyke T."/>
            <person name="Bristow J."/>
            <person name="Eisen J.A."/>
            <person name="Markowitz V."/>
            <person name="Hugenholtz P."/>
            <person name="Kyrpides N.C."/>
            <person name="Klenk H.P."/>
        </authorList>
    </citation>
    <scope>NUCLEOTIDE SEQUENCE [LARGE SCALE GENOMIC DNA]</scope>
    <source>
        <strain evidence="5">ATCC 51220 / DSM 2926 / LMG 16218 / CuHBu1</strain>
        <plasmid evidence="5">pILYOP01</plasmid>
    </source>
</reference>
<evidence type="ECO:0000256" key="1">
    <source>
        <dbReference type="PROSITE-ProRule" id="PRU00285"/>
    </source>
</evidence>
<comment type="similarity">
    <text evidence="1 2">Belongs to the small heat shock protein (HSP20) family.</text>
</comment>
<dbReference type="SUPFAM" id="SSF49764">
    <property type="entry name" value="HSP20-like chaperones"/>
    <property type="match status" value="1"/>
</dbReference>
<dbReference type="KEGG" id="ipo:Ilyop_2638"/>
<dbReference type="PROSITE" id="PS01031">
    <property type="entry name" value="SHSP"/>
    <property type="match status" value="1"/>
</dbReference>
<gene>
    <name evidence="4" type="ordered locus">Ilyop_2638</name>
</gene>
<keyword evidence="4" id="KW-0614">Plasmid</keyword>
<evidence type="ECO:0000259" key="3">
    <source>
        <dbReference type="PROSITE" id="PS01031"/>
    </source>
</evidence>
<accession>E3HCD5</accession>
<dbReference type="AlphaFoldDB" id="E3HCD5"/>